<name>A0A1G8A8M8_ANETH</name>
<dbReference type="PANTHER" id="PTHR43308:SF5">
    <property type="entry name" value="S-LAYER PROTEIN _ PEPTIDOGLYCAN ENDO-BETA-N-ACETYLGLUCOSAMINIDASE"/>
    <property type="match status" value="1"/>
</dbReference>
<reference evidence="2 5" key="2">
    <citation type="submission" date="2021-08" db="EMBL/GenBank/DDBJ databases">
        <title>Complete genome sequence of the strain Aneurinibacillus thermoaerophilus CCM 8960.</title>
        <authorList>
            <person name="Musilova J."/>
            <person name="Kourilova X."/>
            <person name="Pernicova I."/>
            <person name="Bezdicek M."/>
            <person name="Lengerova M."/>
            <person name="Obruca S."/>
            <person name="Sedlar K."/>
        </authorList>
    </citation>
    <scope>NUCLEOTIDE SEQUENCE [LARGE SCALE GENOMIC DNA]</scope>
    <source>
        <strain evidence="2 5">CCM 8960</strain>
    </source>
</reference>
<dbReference type="AlphaFoldDB" id="A0A1G8A8M8"/>
<evidence type="ECO:0000313" key="3">
    <source>
        <dbReference type="EMBL" id="SDH17289.1"/>
    </source>
</evidence>
<dbReference type="Proteomes" id="UP000826616">
    <property type="component" value="Chromosome"/>
</dbReference>
<evidence type="ECO:0000313" key="5">
    <source>
        <dbReference type="Proteomes" id="UP000826616"/>
    </source>
</evidence>
<feature type="domain" description="SLH" evidence="1">
    <location>
        <begin position="45"/>
        <end position="112"/>
    </location>
</feature>
<organism evidence="3 4">
    <name type="scientific">Aneurinibacillus thermoaerophilus</name>
    <dbReference type="NCBI Taxonomy" id="143495"/>
    <lineage>
        <taxon>Bacteria</taxon>
        <taxon>Bacillati</taxon>
        <taxon>Bacillota</taxon>
        <taxon>Bacilli</taxon>
        <taxon>Bacillales</taxon>
        <taxon>Paenibacillaceae</taxon>
        <taxon>Aneurinibacillus group</taxon>
        <taxon>Aneurinibacillus</taxon>
    </lineage>
</organism>
<dbReference type="InterPro" id="IPR001119">
    <property type="entry name" value="SLH_dom"/>
</dbReference>
<dbReference type="RefSeq" id="WP_162265047.1">
    <property type="nucleotide sequence ID" value="NZ_CP080764.1"/>
</dbReference>
<reference evidence="3 4" key="1">
    <citation type="submission" date="2016-10" db="EMBL/GenBank/DDBJ databases">
        <authorList>
            <person name="de Groot N.N."/>
        </authorList>
    </citation>
    <scope>NUCLEOTIDE SEQUENCE [LARGE SCALE GENOMIC DNA]</scope>
    <source>
        <strain evidence="3 4">L 420-91</strain>
    </source>
</reference>
<dbReference type="PROSITE" id="PS51272">
    <property type="entry name" value="SLH"/>
    <property type="match status" value="3"/>
</dbReference>
<sequence>MKRQVGNFGLKLMLALATLIGAFAITPGQLILAATDHQIEEIKAVNSYLPEDINKHWAADTLYDLIHADIVKGYVDREGQVTIQPDKRVTRAEFVALLVNTLGLQKNKEQDPISFSDIEPNEWYYEPVNIASSLGIVKGVGRTVFGPNRYITRGEIAALITRAFAYTVAFDETKAKHFKDVGQGYWASREVAKASSVKIINGYPGGYFKPFEYATRAEAMVMLSHALYLEENAVASDKTLLEVVRTANEKEERAFQALDIASLKEIGAKHYTGYRKATHDLTVAVLQKLKEEGYTVQITCEGKLEAQVIGKWNRIAVVEVNGLTYRLKAVKDGEELQSVQHVKGMVMLKKGPMMNEWRVYTSDVPLLVTKKMLSVLETQS</sequence>
<dbReference type="InterPro" id="IPR051465">
    <property type="entry name" value="Cell_Envelope_Struct_Comp"/>
</dbReference>
<feature type="domain" description="SLH" evidence="1">
    <location>
        <begin position="174"/>
        <end position="237"/>
    </location>
</feature>
<dbReference type="Proteomes" id="UP000198956">
    <property type="component" value="Unassembled WGS sequence"/>
</dbReference>
<dbReference type="GeneID" id="97140422"/>
<accession>A0A1G8A8M8</accession>
<keyword evidence="5" id="KW-1185">Reference proteome</keyword>
<proteinExistence type="predicted"/>
<evidence type="ECO:0000313" key="4">
    <source>
        <dbReference type="Proteomes" id="UP000198956"/>
    </source>
</evidence>
<dbReference type="EMBL" id="CP080764">
    <property type="protein sequence ID" value="QYY43354.1"/>
    <property type="molecule type" value="Genomic_DNA"/>
</dbReference>
<evidence type="ECO:0000313" key="2">
    <source>
        <dbReference type="EMBL" id="QYY43354.1"/>
    </source>
</evidence>
<evidence type="ECO:0000259" key="1">
    <source>
        <dbReference type="PROSITE" id="PS51272"/>
    </source>
</evidence>
<gene>
    <name evidence="2" type="ORF">K3F53_03490</name>
    <name evidence="3" type="ORF">SAMN04489735_101472</name>
</gene>
<dbReference type="Pfam" id="PF00395">
    <property type="entry name" value="SLH"/>
    <property type="match status" value="3"/>
</dbReference>
<protein>
    <submittedName>
        <fullName evidence="3">S-layer homology domain-containing protein</fullName>
    </submittedName>
</protein>
<dbReference type="PANTHER" id="PTHR43308">
    <property type="entry name" value="OUTER MEMBRANE PROTEIN ALPHA-RELATED"/>
    <property type="match status" value="1"/>
</dbReference>
<dbReference type="EMBL" id="FNDE01000014">
    <property type="protein sequence ID" value="SDH17289.1"/>
    <property type="molecule type" value="Genomic_DNA"/>
</dbReference>
<feature type="domain" description="SLH" evidence="1">
    <location>
        <begin position="114"/>
        <end position="173"/>
    </location>
</feature>